<dbReference type="PROSITE" id="PS50112">
    <property type="entry name" value="PAS"/>
    <property type="match status" value="1"/>
</dbReference>
<dbReference type="GO" id="GO:0005524">
    <property type="term" value="F:ATP binding"/>
    <property type="evidence" value="ECO:0007669"/>
    <property type="project" value="UniProtKB-KW"/>
</dbReference>
<dbReference type="Gene3D" id="3.30.450.20">
    <property type="entry name" value="PAS domain"/>
    <property type="match status" value="2"/>
</dbReference>
<dbReference type="InterPro" id="IPR003594">
    <property type="entry name" value="HATPase_dom"/>
</dbReference>
<evidence type="ECO:0000256" key="2">
    <source>
        <dbReference type="ARBA" id="ARBA00012438"/>
    </source>
</evidence>
<comment type="catalytic activity">
    <reaction evidence="1">
        <text>ATP + protein L-histidine = ADP + protein N-phospho-L-histidine.</text>
        <dbReference type="EC" id="2.7.13.3"/>
    </reaction>
</comment>
<dbReference type="PROSITE" id="PS50109">
    <property type="entry name" value="HIS_KIN"/>
    <property type="match status" value="1"/>
</dbReference>
<dbReference type="STRING" id="1121419.SAMN05443529_12618"/>
<evidence type="ECO:0000259" key="9">
    <source>
        <dbReference type="PROSITE" id="PS50109"/>
    </source>
</evidence>
<dbReference type="Pfam" id="PF00512">
    <property type="entry name" value="HisKA"/>
    <property type="match status" value="1"/>
</dbReference>
<dbReference type="AlphaFoldDB" id="A0A1G8HNZ4"/>
<evidence type="ECO:0000256" key="5">
    <source>
        <dbReference type="ARBA" id="ARBA00022741"/>
    </source>
</evidence>
<dbReference type="PANTHER" id="PTHR43065">
    <property type="entry name" value="SENSOR HISTIDINE KINASE"/>
    <property type="match status" value="1"/>
</dbReference>
<dbReference type="EC" id="2.7.13.3" evidence="2"/>
<dbReference type="CDD" id="cd00082">
    <property type="entry name" value="HisKA"/>
    <property type="match status" value="1"/>
</dbReference>
<dbReference type="OrthoDB" id="505470at2"/>
<dbReference type="NCBIfam" id="TIGR00229">
    <property type="entry name" value="sensory_box"/>
    <property type="match status" value="1"/>
</dbReference>
<dbReference type="InterPro" id="IPR005467">
    <property type="entry name" value="His_kinase_dom"/>
</dbReference>
<dbReference type="InterPro" id="IPR035965">
    <property type="entry name" value="PAS-like_dom_sf"/>
</dbReference>
<protein>
    <recommendedName>
        <fullName evidence="2">histidine kinase</fullName>
        <ecNumber evidence="2">2.7.13.3</ecNumber>
    </recommendedName>
</protein>
<feature type="domain" description="PAS" evidence="10">
    <location>
        <begin position="131"/>
        <end position="178"/>
    </location>
</feature>
<evidence type="ECO:0000313" key="11">
    <source>
        <dbReference type="EMBL" id="SDI08413.1"/>
    </source>
</evidence>
<dbReference type="InterPro" id="IPR004358">
    <property type="entry name" value="Sig_transdc_His_kin-like_C"/>
</dbReference>
<keyword evidence="5" id="KW-0547">Nucleotide-binding</keyword>
<sequence length="472" mass="54038">MKIDNFDSEKCKLDELLSSHFFNCIPEACVMLDPWFYIVKMNSQAEEFFLLPKEYLMSKPFWEIAPQYINTNIFHAMYKIKNDRQNTSLEFCGSITNRWFEVNLCMIDKYIVLFFKNITHHKHTQNELLRAQERFSAVFRNSHALMAIVNQDNNQLVSVNDSFADFFGYSANEIIGKTKEDICETQNNQFSPHKIPEDYDNNSFSKLISVKTKSADSFKHIIITSESINVNEKSCRLEIGIDITDNLRCQKELRRLEHLNLLGQMSASIAHEIRNPLQTVKGFLQLLQSKEGISPYQTHFILMIDELNRANQIITELLCLSRTKPTNLKLHNINDIINSVLPLIEAQALEEDKIIIVEQKAVSITLLDEDEIKQVLLNIVKNALEASKSKGCVKIITESNQTSVKLIICDNGQGIPPELQDNIGMPFFTTKQNGTGLGLSMSLSILERHNAKLDFVSDKNGTSFFIIFPIVE</sequence>
<dbReference type="Pfam" id="PF13188">
    <property type="entry name" value="PAS_8"/>
    <property type="match status" value="1"/>
</dbReference>
<dbReference type="SUPFAM" id="SSF55785">
    <property type="entry name" value="PYP-like sensor domain (PAS domain)"/>
    <property type="match status" value="3"/>
</dbReference>
<proteinExistence type="predicted"/>
<dbReference type="PRINTS" id="PR00344">
    <property type="entry name" value="BCTRLSENSOR"/>
</dbReference>
<keyword evidence="7" id="KW-0067">ATP-binding</keyword>
<keyword evidence="8" id="KW-0902">Two-component regulatory system</keyword>
<feature type="domain" description="Histidine kinase" evidence="9">
    <location>
        <begin position="268"/>
        <end position="472"/>
    </location>
</feature>
<dbReference type="GO" id="GO:0000155">
    <property type="term" value="F:phosphorelay sensor kinase activity"/>
    <property type="evidence" value="ECO:0007669"/>
    <property type="project" value="InterPro"/>
</dbReference>
<dbReference type="PANTHER" id="PTHR43065:SF46">
    <property type="entry name" value="C4-DICARBOXYLATE TRANSPORT SENSOR PROTEIN DCTB"/>
    <property type="match status" value="1"/>
</dbReference>
<dbReference type="Proteomes" id="UP000198656">
    <property type="component" value="Unassembled WGS sequence"/>
</dbReference>
<keyword evidence="12" id="KW-1185">Reference proteome</keyword>
<dbReference type="Pfam" id="PF13426">
    <property type="entry name" value="PAS_9"/>
    <property type="match status" value="1"/>
</dbReference>
<name>A0A1G8HNZ4_9FIRM</name>
<dbReference type="SMART" id="SM00387">
    <property type="entry name" value="HATPase_c"/>
    <property type="match status" value="1"/>
</dbReference>
<evidence type="ECO:0000256" key="3">
    <source>
        <dbReference type="ARBA" id="ARBA00022553"/>
    </source>
</evidence>
<dbReference type="Pfam" id="PF02518">
    <property type="entry name" value="HATPase_c"/>
    <property type="match status" value="1"/>
</dbReference>
<keyword evidence="3" id="KW-0597">Phosphoprotein</keyword>
<gene>
    <name evidence="11" type="ORF">SAMN05443529_12618</name>
</gene>
<dbReference type="SUPFAM" id="SSF55874">
    <property type="entry name" value="ATPase domain of HSP90 chaperone/DNA topoisomerase II/histidine kinase"/>
    <property type="match status" value="1"/>
</dbReference>
<dbReference type="InterPro" id="IPR036890">
    <property type="entry name" value="HATPase_C_sf"/>
</dbReference>
<dbReference type="InterPro" id="IPR003661">
    <property type="entry name" value="HisK_dim/P_dom"/>
</dbReference>
<evidence type="ECO:0000313" key="12">
    <source>
        <dbReference type="Proteomes" id="UP000198656"/>
    </source>
</evidence>
<keyword evidence="4" id="KW-0808">Transferase</keyword>
<dbReference type="SMART" id="SM00091">
    <property type="entry name" value="PAS"/>
    <property type="match status" value="2"/>
</dbReference>
<keyword evidence="6" id="KW-0418">Kinase</keyword>
<organism evidence="11 12">
    <name type="scientific">Desulfosporosinus hippei DSM 8344</name>
    <dbReference type="NCBI Taxonomy" id="1121419"/>
    <lineage>
        <taxon>Bacteria</taxon>
        <taxon>Bacillati</taxon>
        <taxon>Bacillota</taxon>
        <taxon>Clostridia</taxon>
        <taxon>Eubacteriales</taxon>
        <taxon>Desulfitobacteriaceae</taxon>
        <taxon>Desulfosporosinus</taxon>
    </lineage>
</organism>
<evidence type="ECO:0000256" key="8">
    <source>
        <dbReference type="ARBA" id="ARBA00023012"/>
    </source>
</evidence>
<dbReference type="EMBL" id="FNCP01000026">
    <property type="protein sequence ID" value="SDI08413.1"/>
    <property type="molecule type" value="Genomic_DNA"/>
</dbReference>
<dbReference type="InterPro" id="IPR000014">
    <property type="entry name" value="PAS"/>
</dbReference>
<evidence type="ECO:0000256" key="7">
    <source>
        <dbReference type="ARBA" id="ARBA00022840"/>
    </source>
</evidence>
<evidence type="ECO:0000259" key="10">
    <source>
        <dbReference type="PROSITE" id="PS50112"/>
    </source>
</evidence>
<dbReference type="Gene3D" id="3.30.565.10">
    <property type="entry name" value="Histidine kinase-like ATPase, C-terminal domain"/>
    <property type="match status" value="1"/>
</dbReference>
<evidence type="ECO:0000256" key="4">
    <source>
        <dbReference type="ARBA" id="ARBA00022679"/>
    </source>
</evidence>
<dbReference type="Gene3D" id="1.10.287.130">
    <property type="match status" value="1"/>
</dbReference>
<dbReference type="SMART" id="SM00388">
    <property type="entry name" value="HisKA"/>
    <property type="match status" value="1"/>
</dbReference>
<dbReference type="RefSeq" id="WP_092335097.1">
    <property type="nucleotide sequence ID" value="NZ_FNCP01000026.1"/>
</dbReference>
<dbReference type="InterPro" id="IPR036097">
    <property type="entry name" value="HisK_dim/P_sf"/>
</dbReference>
<dbReference type="SUPFAM" id="SSF47384">
    <property type="entry name" value="Homodimeric domain of signal transducing histidine kinase"/>
    <property type="match status" value="1"/>
</dbReference>
<evidence type="ECO:0000256" key="6">
    <source>
        <dbReference type="ARBA" id="ARBA00022777"/>
    </source>
</evidence>
<accession>A0A1G8HNZ4</accession>
<evidence type="ECO:0000256" key="1">
    <source>
        <dbReference type="ARBA" id="ARBA00000085"/>
    </source>
</evidence>
<reference evidence="12" key="1">
    <citation type="submission" date="2016-10" db="EMBL/GenBank/DDBJ databases">
        <authorList>
            <person name="Varghese N."/>
            <person name="Submissions S."/>
        </authorList>
    </citation>
    <scope>NUCLEOTIDE SEQUENCE [LARGE SCALE GENOMIC DNA]</scope>
    <source>
        <strain evidence="12">DSM 8344</strain>
    </source>
</reference>